<feature type="compositionally biased region" description="Basic and acidic residues" evidence="1">
    <location>
        <begin position="606"/>
        <end position="621"/>
    </location>
</feature>
<organism evidence="3">
    <name type="scientific">Attheya septentrionalis</name>
    <dbReference type="NCBI Taxonomy" id="420275"/>
    <lineage>
        <taxon>Eukaryota</taxon>
        <taxon>Sar</taxon>
        <taxon>Stramenopiles</taxon>
        <taxon>Ochrophyta</taxon>
        <taxon>Bacillariophyta</taxon>
        <taxon>Coscinodiscophyceae</taxon>
        <taxon>Chaetocerotophycidae</taxon>
        <taxon>Chaetocerotales</taxon>
        <taxon>Attheyaceae</taxon>
        <taxon>Attheya</taxon>
    </lineage>
</organism>
<feature type="signal peptide" evidence="2">
    <location>
        <begin position="1"/>
        <end position="24"/>
    </location>
</feature>
<evidence type="ECO:0000256" key="1">
    <source>
        <dbReference type="SAM" id="MobiDB-lite"/>
    </source>
</evidence>
<evidence type="ECO:0000313" key="3">
    <source>
        <dbReference type="EMBL" id="CAD9821959.1"/>
    </source>
</evidence>
<reference evidence="3" key="1">
    <citation type="submission" date="2021-01" db="EMBL/GenBank/DDBJ databases">
        <authorList>
            <person name="Corre E."/>
            <person name="Pelletier E."/>
            <person name="Niang G."/>
            <person name="Scheremetjew M."/>
            <person name="Finn R."/>
            <person name="Kale V."/>
            <person name="Holt S."/>
            <person name="Cochrane G."/>
            <person name="Meng A."/>
            <person name="Brown T."/>
            <person name="Cohen L."/>
        </authorList>
    </citation>
    <scope>NUCLEOTIDE SEQUENCE</scope>
    <source>
        <strain evidence="3">CCMP2084</strain>
    </source>
</reference>
<accession>A0A7S2UJV2</accession>
<proteinExistence type="predicted"/>
<feature type="chain" id="PRO_5031024196" evidence="2">
    <location>
        <begin position="25"/>
        <end position="683"/>
    </location>
</feature>
<protein>
    <submittedName>
        <fullName evidence="3">Uncharacterized protein</fullName>
    </submittedName>
</protein>
<name>A0A7S2UJV2_9STRA</name>
<evidence type="ECO:0000256" key="2">
    <source>
        <dbReference type="SAM" id="SignalP"/>
    </source>
</evidence>
<sequence length="683" mass="77923">MRIASLSSGLLLWAFLALPCAVNAKGADNDRFEEKISDMKKKREDALGDYEAIAAKEAVTHKNEIQVKLKDFKKSPSSSSEFVKIQSELQISDKEFLEKVSEVKEEFKKKLMDISPAYTELGEKIKEVIDKNDVKDKDLPLNTWANEAKDSKELIDGYLRDLDSEVSASICCAVDNLKDQLSTKDLQMLTNDVLVAINNVLITSGAAYYGKSSPLAEQNWLEDFDSARHLKKKKKKKKNKKNKKEIVLNDYSGHLMMKFDPVFTCIDCFDPDVANEFQMWIIDGMPNVVQTHLASVFEIVLQDQMANKKVKTTCSPCGAWSLEDDFKGSDLLSEGQNNARIDSIEILEYVILAKQRKAVNAFMRRLQAIDHHLTVAGEPYEAELLTCFNEHPFYECDLQYVNDMDRLYNKFQEEADTANEVLIKELDWLSERINTIYEEVGGYIMSQQVQVKNVAKENIRTIEALISEKRAEYEDNVVCDIDGLRESLTEGQFRKMERIFQITTNYALVQAGFFDVTIKDVVIDEQCLIENNMCINATDTDRRMLTSRKQNILFARTQRIFQQMRTGHCTICPRRSLPSNAMRRRSGRKLQAKVAKASKAPNVAKASKEPTAPKEPKASKEQFSDVRYSNFFEETVSEEYAKKLATQQDLLANPDGPIDDPSDVATFCRLYGNFLNEEQFQDI</sequence>
<dbReference type="AlphaFoldDB" id="A0A7S2UJV2"/>
<feature type="region of interest" description="Disordered" evidence="1">
    <location>
        <begin position="594"/>
        <end position="621"/>
    </location>
</feature>
<dbReference type="EMBL" id="HBHQ01020476">
    <property type="protein sequence ID" value="CAD9821959.1"/>
    <property type="molecule type" value="Transcribed_RNA"/>
</dbReference>
<gene>
    <name evidence="3" type="ORF">ASEP1449_LOCUS13793</name>
</gene>
<keyword evidence="2" id="KW-0732">Signal</keyword>